<feature type="modified residue" description="4-aspartylphosphate" evidence="1">
    <location>
        <position position="71"/>
    </location>
</feature>
<reference evidence="3 4" key="1">
    <citation type="submission" date="2023-07" db="EMBL/GenBank/DDBJ databases">
        <title>Sorghum-associated microbial communities from plants grown in Nebraska, USA.</title>
        <authorList>
            <person name="Schachtman D."/>
        </authorList>
    </citation>
    <scope>NUCLEOTIDE SEQUENCE [LARGE SCALE GENOMIC DNA]</scope>
    <source>
        <strain evidence="3 4">BE190</strain>
    </source>
</reference>
<accession>A0ABU1V0J1</accession>
<dbReference type="Gene3D" id="3.40.50.2300">
    <property type="match status" value="1"/>
</dbReference>
<dbReference type="RefSeq" id="WP_310073681.1">
    <property type="nucleotide sequence ID" value="NZ_JAVDVX010000005.1"/>
</dbReference>
<evidence type="ECO:0000259" key="2">
    <source>
        <dbReference type="PROSITE" id="PS50110"/>
    </source>
</evidence>
<dbReference type="Proteomes" id="UP001253595">
    <property type="component" value="Unassembled WGS sequence"/>
</dbReference>
<keyword evidence="1" id="KW-0597">Phosphoprotein</keyword>
<sequence>MIDKIHPLVNQEFKTVSLLIIDDDDIDATALRRALHKLKLLNPLYRAKDGMEALEILRNGEVPSPYIILLDINMPRMNGLEFLEALRADPELTHAVVFVLTTSKSDEDIIAAYREHVAGYLLKQRMDSDFMQVVSLLDHYWRVIELPINEK</sequence>
<feature type="domain" description="Response regulatory" evidence="2">
    <location>
        <begin position="17"/>
        <end position="138"/>
    </location>
</feature>
<evidence type="ECO:0000313" key="3">
    <source>
        <dbReference type="EMBL" id="MDR7090949.1"/>
    </source>
</evidence>
<dbReference type="InterPro" id="IPR001789">
    <property type="entry name" value="Sig_transdc_resp-reg_receiver"/>
</dbReference>
<name>A0ABU1V0J1_9GAMM</name>
<dbReference type="PANTHER" id="PTHR44520:SF2">
    <property type="entry name" value="RESPONSE REGULATOR RCP1"/>
    <property type="match status" value="1"/>
</dbReference>
<dbReference type="Pfam" id="PF00072">
    <property type="entry name" value="Response_reg"/>
    <property type="match status" value="1"/>
</dbReference>
<proteinExistence type="predicted"/>
<dbReference type="InterPro" id="IPR052893">
    <property type="entry name" value="TCS_response_regulator"/>
</dbReference>
<dbReference type="EMBL" id="JAVDVX010000005">
    <property type="protein sequence ID" value="MDR7090949.1"/>
    <property type="molecule type" value="Genomic_DNA"/>
</dbReference>
<dbReference type="PANTHER" id="PTHR44520">
    <property type="entry name" value="RESPONSE REGULATOR RCP1-RELATED"/>
    <property type="match status" value="1"/>
</dbReference>
<organism evidence="3 4">
    <name type="scientific">Cellvibrio fibrivorans</name>
    <dbReference type="NCBI Taxonomy" id="126350"/>
    <lineage>
        <taxon>Bacteria</taxon>
        <taxon>Pseudomonadati</taxon>
        <taxon>Pseudomonadota</taxon>
        <taxon>Gammaproteobacteria</taxon>
        <taxon>Cellvibrionales</taxon>
        <taxon>Cellvibrionaceae</taxon>
        <taxon>Cellvibrio</taxon>
    </lineage>
</organism>
<protein>
    <submittedName>
        <fullName evidence="3">CheY-like chemotaxis protein</fullName>
    </submittedName>
</protein>
<dbReference type="SUPFAM" id="SSF52172">
    <property type="entry name" value="CheY-like"/>
    <property type="match status" value="1"/>
</dbReference>
<gene>
    <name evidence="3" type="ORF">J2X05_002975</name>
</gene>
<evidence type="ECO:0000256" key="1">
    <source>
        <dbReference type="PROSITE-ProRule" id="PRU00169"/>
    </source>
</evidence>
<dbReference type="InterPro" id="IPR011006">
    <property type="entry name" value="CheY-like_superfamily"/>
</dbReference>
<dbReference type="CDD" id="cd17557">
    <property type="entry name" value="REC_Rcp-like"/>
    <property type="match status" value="1"/>
</dbReference>
<dbReference type="SMART" id="SM00448">
    <property type="entry name" value="REC"/>
    <property type="match status" value="1"/>
</dbReference>
<evidence type="ECO:0000313" key="4">
    <source>
        <dbReference type="Proteomes" id="UP001253595"/>
    </source>
</evidence>
<comment type="caution">
    <text evidence="3">The sequence shown here is derived from an EMBL/GenBank/DDBJ whole genome shotgun (WGS) entry which is preliminary data.</text>
</comment>
<keyword evidence="4" id="KW-1185">Reference proteome</keyword>
<dbReference type="PROSITE" id="PS50110">
    <property type="entry name" value="RESPONSE_REGULATORY"/>
    <property type="match status" value="1"/>
</dbReference>